<dbReference type="Proteomes" id="UP000248856">
    <property type="component" value="Unassembled WGS sequence"/>
</dbReference>
<gene>
    <name evidence="2" type="ORF">AX018_101640</name>
</gene>
<keyword evidence="1" id="KW-0732">Signal</keyword>
<sequence length="229" mass="24279">MTHPRHRRPRMRTTGVAHGLAALAAVAASTLPVHAGRPLSVDDAGVNAPGEGHVELWWEGVHHQRGAVYAAPAYAPQALPGLEVGALLARDLHGHTTLSGMLAKWQWTPAPERGCHAASSAGLTHAYRETGSTLALTMLGTCIAPWGALHANLGAQHTPGRQWLPAWGAALESTWGAVTAHIEAFGQRGSPPTFQTGALWEWTPGWQLDGIVGRRKGETLLSLGVKHSF</sequence>
<dbReference type="OrthoDB" id="8890837at2"/>
<dbReference type="EMBL" id="QLTA01000016">
    <property type="protein sequence ID" value="RAR82833.1"/>
    <property type="molecule type" value="Genomic_DNA"/>
</dbReference>
<protein>
    <recommendedName>
        <fullName evidence="4">Cellulose biosynthesis protein BcsS</fullName>
    </recommendedName>
</protein>
<feature type="chain" id="PRO_5016302460" description="Cellulose biosynthesis protein BcsS" evidence="1">
    <location>
        <begin position="36"/>
        <end position="229"/>
    </location>
</feature>
<evidence type="ECO:0008006" key="4">
    <source>
        <dbReference type="Google" id="ProtNLM"/>
    </source>
</evidence>
<proteinExistence type="predicted"/>
<evidence type="ECO:0000256" key="1">
    <source>
        <dbReference type="SAM" id="SignalP"/>
    </source>
</evidence>
<comment type="caution">
    <text evidence="2">The sequence shown here is derived from an EMBL/GenBank/DDBJ whole genome shotgun (WGS) entry which is preliminary data.</text>
</comment>
<evidence type="ECO:0000313" key="3">
    <source>
        <dbReference type="Proteomes" id="UP000248856"/>
    </source>
</evidence>
<evidence type="ECO:0000313" key="2">
    <source>
        <dbReference type="EMBL" id="RAR82833.1"/>
    </source>
</evidence>
<feature type="signal peptide" evidence="1">
    <location>
        <begin position="1"/>
        <end position="35"/>
    </location>
</feature>
<organism evidence="2 3">
    <name type="scientific">Paracidovorax anthurii</name>
    <dbReference type="NCBI Taxonomy" id="78229"/>
    <lineage>
        <taxon>Bacteria</taxon>
        <taxon>Pseudomonadati</taxon>
        <taxon>Pseudomonadota</taxon>
        <taxon>Betaproteobacteria</taxon>
        <taxon>Burkholderiales</taxon>
        <taxon>Comamonadaceae</taxon>
        <taxon>Paracidovorax</taxon>
    </lineage>
</organism>
<accession>A0A328ZBQ9</accession>
<dbReference type="AlphaFoldDB" id="A0A328ZBQ9"/>
<name>A0A328ZBQ9_9BURK</name>
<dbReference type="RefSeq" id="WP_111877169.1">
    <property type="nucleotide sequence ID" value="NZ_CBCSGC010000171.1"/>
</dbReference>
<keyword evidence="3" id="KW-1185">Reference proteome</keyword>
<reference evidence="2 3" key="1">
    <citation type="submission" date="2018-06" db="EMBL/GenBank/DDBJ databases">
        <title>Genomic Encyclopedia of Archaeal and Bacterial Type Strains, Phase II (KMG-II): from individual species to whole genera.</title>
        <authorList>
            <person name="Goeker M."/>
        </authorList>
    </citation>
    <scope>NUCLEOTIDE SEQUENCE [LARGE SCALE GENOMIC DNA]</scope>
    <source>
        <strain evidence="2 3">CFPB 3232</strain>
    </source>
</reference>